<reference evidence="1" key="1">
    <citation type="submission" date="2025-08" db="UniProtKB">
        <authorList>
            <consortium name="Ensembl"/>
        </authorList>
    </citation>
    <scope>IDENTIFICATION</scope>
</reference>
<dbReference type="Proteomes" id="UP000265020">
    <property type="component" value="Unassembled WGS sequence"/>
</dbReference>
<keyword evidence="2" id="KW-1185">Reference proteome</keyword>
<accession>A0A3Q2D5B9</accession>
<dbReference type="Ensembl" id="ENSCVAT00000021330.1">
    <property type="protein sequence ID" value="ENSCVAP00000013698.1"/>
    <property type="gene ID" value="ENSCVAG00000016247.1"/>
</dbReference>
<sequence length="66" mass="7707">MLPTKPRELCDPQDATYCMNGGTCYKMPSIDTFFYLFYPNKFRTKKEVPLLSNQTQSDLMEAYIPN</sequence>
<dbReference type="AlphaFoldDB" id="A0A3Q2D5B9"/>
<proteinExistence type="predicted"/>
<name>A0A3Q2D5B9_CYPVA</name>
<protein>
    <submittedName>
        <fullName evidence="1">Uncharacterized protein</fullName>
    </submittedName>
</protein>
<evidence type="ECO:0000313" key="2">
    <source>
        <dbReference type="Proteomes" id="UP000265020"/>
    </source>
</evidence>
<organism evidence="1 2">
    <name type="scientific">Cyprinodon variegatus</name>
    <name type="common">Sheepshead minnow</name>
    <dbReference type="NCBI Taxonomy" id="28743"/>
    <lineage>
        <taxon>Eukaryota</taxon>
        <taxon>Metazoa</taxon>
        <taxon>Chordata</taxon>
        <taxon>Craniata</taxon>
        <taxon>Vertebrata</taxon>
        <taxon>Euteleostomi</taxon>
        <taxon>Actinopterygii</taxon>
        <taxon>Neopterygii</taxon>
        <taxon>Teleostei</taxon>
        <taxon>Neoteleostei</taxon>
        <taxon>Acanthomorphata</taxon>
        <taxon>Ovalentaria</taxon>
        <taxon>Atherinomorphae</taxon>
        <taxon>Cyprinodontiformes</taxon>
        <taxon>Cyprinodontidae</taxon>
        <taxon>Cyprinodon</taxon>
    </lineage>
</organism>
<reference evidence="1" key="2">
    <citation type="submission" date="2025-09" db="UniProtKB">
        <authorList>
            <consortium name="Ensembl"/>
        </authorList>
    </citation>
    <scope>IDENTIFICATION</scope>
</reference>
<evidence type="ECO:0000313" key="1">
    <source>
        <dbReference type="Ensembl" id="ENSCVAP00000013698.1"/>
    </source>
</evidence>